<protein>
    <recommendedName>
        <fullName evidence="1">Metallo-beta-lactamase domain-containing protein</fullName>
    </recommendedName>
</protein>
<dbReference type="EMBL" id="BARV01010854">
    <property type="protein sequence ID" value="GAI02482.1"/>
    <property type="molecule type" value="Genomic_DNA"/>
</dbReference>
<dbReference type="PANTHER" id="PTHR42951:SF22">
    <property type="entry name" value="METALLO BETA-LACTAMASE SUPERFAMILY LIPOPROTEIN"/>
    <property type="match status" value="1"/>
</dbReference>
<dbReference type="InterPro" id="IPR001279">
    <property type="entry name" value="Metallo-B-lactamas"/>
</dbReference>
<proteinExistence type="predicted"/>
<dbReference type="SUPFAM" id="SSF56281">
    <property type="entry name" value="Metallo-hydrolase/oxidoreductase"/>
    <property type="match status" value="1"/>
</dbReference>
<comment type="caution">
    <text evidence="2">The sequence shown here is derived from an EMBL/GenBank/DDBJ whole genome shotgun (WGS) entry which is preliminary data.</text>
</comment>
<dbReference type="PANTHER" id="PTHR42951">
    <property type="entry name" value="METALLO-BETA-LACTAMASE DOMAIN-CONTAINING"/>
    <property type="match status" value="1"/>
</dbReference>
<dbReference type="AlphaFoldDB" id="X1K658"/>
<feature type="non-terminal residue" evidence="2">
    <location>
        <position position="164"/>
    </location>
</feature>
<name>X1K658_9ZZZZ</name>
<dbReference type="InterPro" id="IPR037482">
    <property type="entry name" value="ST1585_MBL-fold"/>
</dbReference>
<dbReference type="InterPro" id="IPR036866">
    <property type="entry name" value="RibonucZ/Hydroxyglut_hydro"/>
</dbReference>
<evidence type="ECO:0000313" key="2">
    <source>
        <dbReference type="EMBL" id="GAI02482.1"/>
    </source>
</evidence>
<reference evidence="2" key="1">
    <citation type="journal article" date="2014" name="Front. Microbiol.">
        <title>High frequency of phylogenetically diverse reductive dehalogenase-homologous genes in deep subseafloor sedimentary metagenomes.</title>
        <authorList>
            <person name="Kawai M."/>
            <person name="Futagami T."/>
            <person name="Toyoda A."/>
            <person name="Takaki Y."/>
            <person name="Nishi S."/>
            <person name="Hori S."/>
            <person name="Arai W."/>
            <person name="Tsubouchi T."/>
            <person name="Morono Y."/>
            <person name="Uchiyama I."/>
            <person name="Ito T."/>
            <person name="Fujiyama A."/>
            <person name="Inagaki F."/>
            <person name="Takami H."/>
        </authorList>
    </citation>
    <scope>NUCLEOTIDE SEQUENCE</scope>
    <source>
        <strain evidence="2">Expedition CK06-06</strain>
    </source>
</reference>
<dbReference type="Pfam" id="PF00753">
    <property type="entry name" value="Lactamase_B"/>
    <property type="match status" value="1"/>
</dbReference>
<evidence type="ECO:0000259" key="1">
    <source>
        <dbReference type="SMART" id="SM00849"/>
    </source>
</evidence>
<organism evidence="2">
    <name type="scientific">marine sediment metagenome</name>
    <dbReference type="NCBI Taxonomy" id="412755"/>
    <lineage>
        <taxon>unclassified sequences</taxon>
        <taxon>metagenomes</taxon>
        <taxon>ecological metagenomes</taxon>
    </lineage>
</organism>
<dbReference type="CDD" id="cd07726">
    <property type="entry name" value="ST1585-like_MBL-fold"/>
    <property type="match status" value="1"/>
</dbReference>
<dbReference type="Gene3D" id="3.60.15.10">
    <property type="entry name" value="Ribonuclease Z/Hydroxyacylglutathione hydrolase-like"/>
    <property type="match status" value="1"/>
</dbReference>
<sequence>MKTYSLAHNLKLIDVAPPIPGFEKFISVYVLKAKKVALIDVGPSVSVENLMAGLGELNINPTDISYIFATHIHIDHAGGIGKAIKQMPNAMVVVQERGRPHLIEPARLWEDSQRALGERALKYGAIEPVPQDKILVVKEGMIINLGEMKIEVLSTPGHASHHLS</sequence>
<dbReference type="SMART" id="SM00849">
    <property type="entry name" value="Lactamase_B"/>
    <property type="match status" value="1"/>
</dbReference>
<gene>
    <name evidence="2" type="ORF">S06H3_20848</name>
</gene>
<feature type="domain" description="Metallo-beta-lactamase" evidence="1">
    <location>
        <begin position="25"/>
        <end position="164"/>
    </location>
</feature>
<accession>X1K658</accession>
<dbReference type="InterPro" id="IPR050855">
    <property type="entry name" value="NDM-1-like"/>
</dbReference>